<dbReference type="EMBL" id="BGPR01055540">
    <property type="protein sequence ID" value="GBO32100.1"/>
    <property type="molecule type" value="Genomic_DNA"/>
</dbReference>
<dbReference type="AlphaFoldDB" id="A0A4Y2W7I5"/>
<keyword evidence="2" id="KW-1185">Reference proteome</keyword>
<organism evidence="1 2">
    <name type="scientific">Araneus ventricosus</name>
    <name type="common">Orbweaver spider</name>
    <name type="synonym">Epeira ventricosa</name>
    <dbReference type="NCBI Taxonomy" id="182803"/>
    <lineage>
        <taxon>Eukaryota</taxon>
        <taxon>Metazoa</taxon>
        <taxon>Ecdysozoa</taxon>
        <taxon>Arthropoda</taxon>
        <taxon>Chelicerata</taxon>
        <taxon>Arachnida</taxon>
        <taxon>Araneae</taxon>
        <taxon>Araneomorphae</taxon>
        <taxon>Entelegynae</taxon>
        <taxon>Araneoidea</taxon>
        <taxon>Araneidae</taxon>
        <taxon>Araneus</taxon>
    </lineage>
</organism>
<gene>
    <name evidence="1" type="ORF">AVEN_250927_1</name>
</gene>
<evidence type="ECO:0000313" key="1">
    <source>
        <dbReference type="EMBL" id="GBO32100.1"/>
    </source>
</evidence>
<proteinExistence type="predicted"/>
<protein>
    <submittedName>
        <fullName evidence="1">Uncharacterized protein</fullName>
    </submittedName>
</protein>
<dbReference type="Proteomes" id="UP000499080">
    <property type="component" value="Unassembled WGS sequence"/>
</dbReference>
<reference evidence="1 2" key="1">
    <citation type="journal article" date="2019" name="Sci. Rep.">
        <title>Orb-weaving spider Araneus ventricosus genome elucidates the spidroin gene catalogue.</title>
        <authorList>
            <person name="Kono N."/>
            <person name="Nakamura H."/>
            <person name="Ohtoshi R."/>
            <person name="Moran D.A.P."/>
            <person name="Shinohara A."/>
            <person name="Yoshida Y."/>
            <person name="Fujiwara M."/>
            <person name="Mori M."/>
            <person name="Tomita M."/>
            <person name="Arakawa K."/>
        </authorList>
    </citation>
    <scope>NUCLEOTIDE SEQUENCE [LARGE SCALE GENOMIC DNA]</scope>
</reference>
<sequence length="109" mass="12571">MLDFIRSQPSFSLISDLCPLPVFPIYLFNSLSFSTTPWSAQTKVFQCLIPRLAIPNPKNGRVWLTPTLSHFQENQKQHFKKMPCSRLELLSAPYRCIPCERCPHGFICV</sequence>
<evidence type="ECO:0000313" key="2">
    <source>
        <dbReference type="Proteomes" id="UP000499080"/>
    </source>
</evidence>
<comment type="caution">
    <text evidence="1">The sequence shown here is derived from an EMBL/GenBank/DDBJ whole genome shotgun (WGS) entry which is preliminary data.</text>
</comment>
<name>A0A4Y2W7I5_ARAVE</name>
<accession>A0A4Y2W7I5</accession>